<protein>
    <submittedName>
        <fullName evidence="2">Uncharacterized protein</fullName>
    </submittedName>
</protein>
<organism evidence="2 3">
    <name type="scientific">Macrophomina phaseolina</name>
    <dbReference type="NCBI Taxonomy" id="35725"/>
    <lineage>
        <taxon>Eukaryota</taxon>
        <taxon>Fungi</taxon>
        <taxon>Dikarya</taxon>
        <taxon>Ascomycota</taxon>
        <taxon>Pezizomycotina</taxon>
        <taxon>Dothideomycetes</taxon>
        <taxon>Dothideomycetes incertae sedis</taxon>
        <taxon>Botryosphaeriales</taxon>
        <taxon>Botryosphaeriaceae</taxon>
        <taxon>Macrophomina</taxon>
    </lineage>
</organism>
<feature type="signal peptide" evidence="1">
    <location>
        <begin position="1"/>
        <end position="18"/>
    </location>
</feature>
<dbReference type="Proteomes" id="UP000774617">
    <property type="component" value="Unassembled WGS sequence"/>
</dbReference>
<name>A0ABQ8FT08_9PEZI</name>
<evidence type="ECO:0000256" key="1">
    <source>
        <dbReference type="SAM" id="SignalP"/>
    </source>
</evidence>
<dbReference type="EMBL" id="JAGTJR010000101">
    <property type="protein sequence ID" value="KAH7010925.1"/>
    <property type="molecule type" value="Genomic_DNA"/>
</dbReference>
<sequence>MRFLSVAIILPFLTFATASTISRESLCPGAAQGVKGGITCLMDGPTMVVSANCNNPTFYSRIPCPNCRIVGSAAECD</sequence>
<keyword evidence="1" id="KW-0732">Signal</keyword>
<accession>A0ABQ8FT08</accession>
<feature type="chain" id="PRO_5047480832" evidence="1">
    <location>
        <begin position="19"/>
        <end position="77"/>
    </location>
</feature>
<evidence type="ECO:0000313" key="2">
    <source>
        <dbReference type="EMBL" id="KAH7010925.1"/>
    </source>
</evidence>
<gene>
    <name evidence="2" type="ORF">B0J12DRAFT_691201</name>
</gene>
<reference evidence="2 3" key="1">
    <citation type="journal article" date="2021" name="Nat. Commun.">
        <title>Genetic determinants of endophytism in the Arabidopsis root mycobiome.</title>
        <authorList>
            <person name="Mesny F."/>
            <person name="Miyauchi S."/>
            <person name="Thiergart T."/>
            <person name="Pickel B."/>
            <person name="Atanasova L."/>
            <person name="Karlsson M."/>
            <person name="Huettel B."/>
            <person name="Barry K.W."/>
            <person name="Haridas S."/>
            <person name="Chen C."/>
            <person name="Bauer D."/>
            <person name="Andreopoulos W."/>
            <person name="Pangilinan J."/>
            <person name="LaButti K."/>
            <person name="Riley R."/>
            <person name="Lipzen A."/>
            <person name="Clum A."/>
            <person name="Drula E."/>
            <person name="Henrissat B."/>
            <person name="Kohler A."/>
            <person name="Grigoriev I.V."/>
            <person name="Martin F.M."/>
            <person name="Hacquard S."/>
        </authorList>
    </citation>
    <scope>NUCLEOTIDE SEQUENCE [LARGE SCALE GENOMIC DNA]</scope>
    <source>
        <strain evidence="2 3">MPI-SDFR-AT-0080</strain>
    </source>
</reference>
<keyword evidence="3" id="KW-1185">Reference proteome</keyword>
<comment type="caution">
    <text evidence="2">The sequence shown here is derived from an EMBL/GenBank/DDBJ whole genome shotgun (WGS) entry which is preliminary data.</text>
</comment>
<proteinExistence type="predicted"/>
<evidence type="ECO:0000313" key="3">
    <source>
        <dbReference type="Proteomes" id="UP000774617"/>
    </source>
</evidence>